<dbReference type="AlphaFoldDB" id="A0A6A5BHU9"/>
<reference evidence="3 4" key="1">
    <citation type="journal article" date="2019" name="Sci. Rep.">
        <title>Nanopore sequencing improves the draft genome of the human pathogenic amoeba Naegleria fowleri.</title>
        <authorList>
            <person name="Liechti N."/>
            <person name="Schurch N."/>
            <person name="Bruggmann R."/>
            <person name="Wittwer M."/>
        </authorList>
    </citation>
    <scope>NUCLEOTIDE SEQUENCE [LARGE SCALE GENOMIC DNA]</scope>
    <source>
        <strain evidence="3 4">ATCC 30894</strain>
    </source>
</reference>
<dbReference type="PROSITE" id="PS50132">
    <property type="entry name" value="RGS"/>
    <property type="match status" value="1"/>
</dbReference>
<dbReference type="OrthoDB" id="10526047at2759"/>
<dbReference type="SMART" id="SM00315">
    <property type="entry name" value="RGS"/>
    <property type="match status" value="1"/>
</dbReference>
<feature type="compositionally biased region" description="Low complexity" evidence="1">
    <location>
        <begin position="323"/>
        <end position="341"/>
    </location>
</feature>
<dbReference type="VEuPathDB" id="AmoebaDB:FDP41_008328"/>
<feature type="region of interest" description="Disordered" evidence="1">
    <location>
        <begin position="108"/>
        <end position="138"/>
    </location>
</feature>
<dbReference type="SUPFAM" id="SSF48097">
    <property type="entry name" value="Regulator of G-protein signaling, RGS"/>
    <property type="match status" value="1"/>
</dbReference>
<feature type="compositionally biased region" description="Low complexity" evidence="1">
    <location>
        <begin position="209"/>
        <end position="288"/>
    </location>
</feature>
<protein>
    <recommendedName>
        <fullName evidence="2">RGS domain-containing protein</fullName>
    </recommendedName>
</protein>
<feature type="region of interest" description="Disordered" evidence="1">
    <location>
        <begin position="525"/>
        <end position="573"/>
    </location>
</feature>
<feature type="domain" description="RGS" evidence="2">
    <location>
        <begin position="599"/>
        <end position="724"/>
    </location>
</feature>
<feature type="compositionally biased region" description="Low complexity" evidence="1">
    <location>
        <begin position="538"/>
        <end position="573"/>
    </location>
</feature>
<dbReference type="InterPro" id="IPR044926">
    <property type="entry name" value="RGS_subdomain_2"/>
</dbReference>
<keyword evidence="4" id="KW-1185">Reference proteome</keyword>
<gene>
    <name evidence="3" type="ORF">FDP41_008328</name>
</gene>
<dbReference type="Proteomes" id="UP000444721">
    <property type="component" value="Unassembled WGS sequence"/>
</dbReference>
<sequence length="763" mass="83682">MSVTETTTNSTLSSPLLSCSSNINQHSHSNPSIPNSSFSSVNHPNSSSFIPLNEWNHHQEGIEASFMTMKISAIPRTEEVKSSLHHQILNSNNNHHNTNITSLMATENNERNDSNHVNTSATTNNDKDRTSVDSTTRSISIRPQQEHIATTGNDREGMCSIPLSVVKPYQPLSIHQQVELALLHSSNSNTRNSSCSSMDDDMYDEDDQSVSTPISIPSLPSTPSRSNPTSSTTTTNITNTSTTTTETTTILSVTSTPSIIQSSSASSLTTTTDNNSTDKSSNSSTTTTPLRKQAEELEDWKIIVRNRNAQQMSRMANTNLTDSKPSSTISTPLSPSTPQLTHQQQNHDEPSSDSTQISKKGNQLWSKLRKSFNVKKNASFESIVTSNSGGGGTGSLGYSSSKSSFKSVTDSATSLTSSNGSIMPSQTVRVPIIGSAVFTNSQQPQLQQTPTSKNLESTTKDQSFLEFLDSVDCRMNVVSIDSLDDGISVNSSTMASSSSSSMSVTSELKKSKWWKPLRIIKSTIKKQLREEKRESKQKTQNNSNNSSTNLMTSATSQTAPSSSSETLSTTTLQTSSSDEKFSVLVVSKSATTMSAAEDEMRNCLQDPICMQLFHDFCCQECSQENLVLWKELNKVKANFKKLSDRRRSRSLKSIHSKFFASETGDLEVNVSGKTKLQIEEHANSNRVSLQSGANVLNNLQRDCMNNLCDSFSRFILTEEYRQWRQMRFGLDDFFEVGIHSTTSTTPTTSMPTTSSSTTDSEIK</sequence>
<proteinExistence type="predicted"/>
<dbReference type="VEuPathDB" id="AmoebaDB:NF0002160"/>
<feature type="compositionally biased region" description="Basic and acidic residues" evidence="1">
    <location>
        <begin position="527"/>
        <end position="537"/>
    </location>
</feature>
<dbReference type="VEuPathDB" id="AmoebaDB:NfTy_090490"/>
<dbReference type="GeneID" id="68115546"/>
<dbReference type="Gene3D" id="1.10.167.10">
    <property type="entry name" value="Regulator of G-protein Signalling 4, domain 2"/>
    <property type="match status" value="1"/>
</dbReference>
<accession>A0A6A5BHU9</accession>
<name>A0A6A5BHU9_NAEFO</name>
<dbReference type="RefSeq" id="XP_044558337.1">
    <property type="nucleotide sequence ID" value="XM_044712170.1"/>
</dbReference>
<feature type="region of interest" description="Disordered" evidence="1">
    <location>
        <begin position="317"/>
        <end position="360"/>
    </location>
</feature>
<feature type="region of interest" description="Disordered" evidence="1">
    <location>
        <begin position="185"/>
        <end position="293"/>
    </location>
</feature>
<evidence type="ECO:0000313" key="3">
    <source>
        <dbReference type="EMBL" id="KAF0973624.1"/>
    </source>
</evidence>
<evidence type="ECO:0000256" key="1">
    <source>
        <dbReference type="SAM" id="MobiDB-lite"/>
    </source>
</evidence>
<evidence type="ECO:0000259" key="2">
    <source>
        <dbReference type="PROSITE" id="PS50132"/>
    </source>
</evidence>
<feature type="compositionally biased region" description="Acidic residues" evidence="1">
    <location>
        <begin position="198"/>
        <end position="208"/>
    </location>
</feature>
<dbReference type="InterPro" id="IPR036305">
    <property type="entry name" value="RGS_sf"/>
</dbReference>
<organism evidence="3 4">
    <name type="scientific">Naegleria fowleri</name>
    <name type="common">Brain eating amoeba</name>
    <dbReference type="NCBI Taxonomy" id="5763"/>
    <lineage>
        <taxon>Eukaryota</taxon>
        <taxon>Discoba</taxon>
        <taxon>Heterolobosea</taxon>
        <taxon>Tetramitia</taxon>
        <taxon>Eutetramitia</taxon>
        <taxon>Vahlkampfiidae</taxon>
        <taxon>Naegleria</taxon>
    </lineage>
</organism>
<feature type="compositionally biased region" description="Low complexity" evidence="1">
    <location>
        <begin position="185"/>
        <end position="197"/>
    </location>
</feature>
<feature type="region of interest" description="Disordered" evidence="1">
    <location>
        <begin position="741"/>
        <end position="763"/>
    </location>
</feature>
<dbReference type="InterPro" id="IPR016137">
    <property type="entry name" value="RGS"/>
</dbReference>
<dbReference type="Pfam" id="PF00615">
    <property type="entry name" value="RGS"/>
    <property type="match status" value="1"/>
</dbReference>
<feature type="region of interest" description="Disordered" evidence="1">
    <location>
        <begin position="22"/>
        <end position="43"/>
    </location>
</feature>
<evidence type="ECO:0000313" key="4">
    <source>
        <dbReference type="Proteomes" id="UP000444721"/>
    </source>
</evidence>
<comment type="caution">
    <text evidence="3">The sequence shown here is derived from an EMBL/GenBank/DDBJ whole genome shotgun (WGS) entry which is preliminary data.</text>
</comment>
<dbReference type="EMBL" id="VFQX01000060">
    <property type="protein sequence ID" value="KAF0973624.1"/>
    <property type="molecule type" value="Genomic_DNA"/>
</dbReference>
<feature type="compositionally biased region" description="Polar residues" evidence="1">
    <location>
        <begin position="115"/>
        <end position="124"/>
    </location>
</feature>